<comment type="catalytic activity">
    <reaction evidence="2">
        <text>a quinone + NADH + 5 H(+)(in) = a quinol + NAD(+) + 4 H(+)(out)</text>
        <dbReference type="Rhea" id="RHEA:57888"/>
        <dbReference type="ChEBI" id="CHEBI:15378"/>
        <dbReference type="ChEBI" id="CHEBI:24646"/>
        <dbReference type="ChEBI" id="CHEBI:57540"/>
        <dbReference type="ChEBI" id="CHEBI:57945"/>
        <dbReference type="ChEBI" id="CHEBI:132124"/>
    </reaction>
</comment>
<dbReference type="RefSeq" id="WP_174250746.1">
    <property type="nucleotide sequence ID" value="NZ_LR593887.1"/>
</dbReference>
<comment type="caution">
    <text evidence="2">Lacks conserved residue(s) required for the propagation of feature annotation.</text>
</comment>
<dbReference type="Proteomes" id="UP000464378">
    <property type="component" value="Chromosome"/>
</dbReference>
<keyword evidence="2" id="KW-0812">Transmembrane</keyword>
<feature type="transmembrane region" description="Helical" evidence="2">
    <location>
        <begin position="86"/>
        <end position="103"/>
    </location>
</feature>
<organism evidence="3">
    <name type="scientific">Tuwongella immobilis</name>
    <dbReference type="NCBI Taxonomy" id="692036"/>
    <lineage>
        <taxon>Bacteria</taxon>
        <taxon>Pseudomonadati</taxon>
        <taxon>Planctomycetota</taxon>
        <taxon>Planctomycetia</taxon>
        <taxon>Gemmatales</taxon>
        <taxon>Gemmataceae</taxon>
        <taxon>Tuwongella</taxon>
    </lineage>
</organism>
<dbReference type="InterPro" id="IPR042106">
    <property type="entry name" value="Nuo/plastoQ_OxRdtase_6_NuoJ"/>
</dbReference>
<comment type="subcellular location">
    <subcellularLocation>
        <location evidence="2">Cell membrane</location>
        <topology evidence="2">Multi-pass membrane protein</topology>
    </subcellularLocation>
</comment>
<dbReference type="AlphaFoldDB" id="A0A6C2YH95"/>
<keyword evidence="2" id="KW-0520">NAD</keyword>
<comment type="function">
    <text evidence="2">NDH-1 shuttles electrons from NADH, via FMN and iron-sulfur (Fe-S) centers, to quinones in the respiratory chain. Couples the redox reaction to proton translocation (for every two electrons transferred, four hydrogen ions are translocated across the cytoplasmic membrane), and thus conserves the redox energy in a proton gradient.</text>
</comment>
<feature type="transmembrane region" description="Helical" evidence="2">
    <location>
        <begin position="6"/>
        <end position="22"/>
    </location>
</feature>
<feature type="transmembrane region" description="Helical" evidence="2">
    <location>
        <begin position="61"/>
        <end position="79"/>
    </location>
</feature>
<keyword evidence="2" id="KW-0874">Quinone</keyword>
<dbReference type="GO" id="GO:0005886">
    <property type="term" value="C:plasma membrane"/>
    <property type="evidence" value="ECO:0007669"/>
    <property type="project" value="UniProtKB-SubCell"/>
</dbReference>
<comment type="similarity">
    <text evidence="1 2">Belongs to the complex I subunit 6 family.</text>
</comment>
<dbReference type="EC" id="7.1.1.-" evidence="2"/>
<keyword evidence="4" id="KW-1185">Reference proteome</keyword>
<sequence>MNGPLLLPITLGFLSIFTLLPRTRLGSPIPGALLGLAALVSLGAYLLGTTTGRPLVTVEELLFYAFAGKAILFAGLMIVQRNPARSAIAFAVVILSVCGLFLLQGAPFLFAATLIIYAGAIIVTFLFVLMLSAQSGYSFSDANDRSREPFLASLVGFVLLGVLLVVLQRAYDQRSLDRLLLLANNASRATTADELQAVIPTPVAYLESLRREVDLIQMPVEKGTDDDLRSKFDMLQAAIESLKQTLQSPPDAAQWESKVQQPLVELTKLGRDVQRSVNDPLIRNQKMLESTKTVVSSGYGASLPASPSGLRELPAANVPALGRTLFSDHLLTVELAGTLLLVATIGAILIASDRPLRNPV</sequence>
<reference evidence="3" key="1">
    <citation type="submission" date="2019-04" db="EMBL/GenBank/DDBJ databases">
        <authorList>
            <consortium name="Science for Life Laboratories"/>
        </authorList>
    </citation>
    <scope>NUCLEOTIDE SEQUENCE</scope>
    <source>
        <strain evidence="3">MBLW1</strain>
    </source>
</reference>
<dbReference type="KEGG" id="tim:GMBLW1_30600"/>
<feature type="transmembrane region" description="Helical" evidence="2">
    <location>
        <begin position="29"/>
        <end position="49"/>
    </location>
</feature>
<dbReference type="InterPro" id="IPR001457">
    <property type="entry name" value="NADH_UbQ/plastoQ_OxRdtase_su6"/>
</dbReference>
<accession>A0A6C2YH95</accession>
<dbReference type="Pfam" id="PF00499">
    <property type="entry name" value="Oxidored_q3"/>
    <property type="match status" value="1"/>
</dbReference>
<keyword evidence="2" id="KW-0472">Membrane</keyword>
<keyword evidence="2" id="KW-1133">Transmembrane helix</keyword>
<feature type="transmembrane region" description="Helical" evidence="2">
    <location>
        <begin position="109"/>
        <end position="129"/>
    </location>
</feature>
<feature type="transmembrane region" description="Helical" evidence="2">
    <location>
        <begin position="330"/>
        <end position="351"/>
    </location>
</feature>
<keyword evidence="3" id="KW-0830">Ubiquinone</keyword>
<dbReference type="GO" id="GO:0048038">
    <property type="term" value="F:quinone binding"/>
    <property type="evidence" value="ECO:0007669"/>
    <property type="project" value="UniProtKB-UniRule"/>
</dbReference>
<dbReference type="GO" id="GO:0008137">
    <property type="term" value="F:NADH dehydrogenase (ubiquinone) activity"/>
    <property type="evidence" value="ECO:0007669"/>
    <property type="project" value="UniProtKB-UniRule"/>
</dbReference>
<protein>
    <recommendedName>
        <fullName evidence="2">NADH-quinone oxidoreductase subunit J</fullName>
        <ecNumber evidence="2">7.1.1.-</ecNumber>
    </recommendedName>
</protein>
<evidence type="ECO:0000313" key="3">
    <source>
        <dbReference type="EMBL" id="VIP00900.1"/>
    </source>
</evidence>
<name>A0A6C2YH95_9BACT</name>
<evidence type="ECO:0000256" key="1">
    <source>
        <dbReference type="ARBA" id="ARBA00005698"/>
    </source>
</evidence>
<dbReference type="PANTHER" id="PTHR33269">
    <property type="entry name" value="NADH-UBIQUINONE OXIDOREDUCTASE CHAIN 6"/>
    <property type="match status" value="1"/>
</dbReference>
<dbReference type="EMBL" id="LR593887">
    <property type="protein sequence ID" value="VTR97218.1"/>
    <property type="molecule type" value="Genomic_DNA"/>
</dbReference>
<dbReference type="InParanoid" id="A0A6C2YH95"/>
<dbReference type="Gene3D" id="1.20.120.1200">
    <property type="entry name" value="NADH-ubiquinone/plastoquinone oxidoreductase chain 6, subunit NuoJ"/>
    <property type="match status" value="2"/>
</dbReference>
<feature type="transmembrane region" description="Helical" evidence="2">
    <location>
        <begin position="150"/>
        <end position="171"/>
    </location>
</feature>
<evidence type="ECO:0000256" key="2">
    <source>
        <dbReference type="RuleBase" id="RU004429"/>
    </source>
</evidence>
<proteinExistence type="inferred from homology"/>
<dbReference type="EMBL" id="LR586016">
    <property type="protein sequence ID" value="VIP00900.1"/>
    <property type="molecule type" value="Genomic_DNA"/>
</dbReference>
<keyword evidence="2" id="KW-1003">Cell membrane</keyword>
<gene>
    <name evidence="3" type="ORF">GMBLW1_30600</name>
</gene>
<evidence type="ECO:0000313" key="4">
    <source>
        <dbReference type="Proteomes" id="UP000464378"/>
    </source>
</evidence>
<dbReference type="PANTHER" id="PTHR33269:SF17">
    <property type="entry name" value="NADH-UBIQUINONE OXIDOREDUCTASE CHAIN 6"/>
    <property type="match status" value="1"/>
</dbReference>